<dbReference type="GO" id="GO:0008154">
    <property type="term" value="P:actin polymerization or depolymerization"/>
    <property type="evidence" value="ECO:0007669"/>
    <property type="project" value="TreeGrafter"/>
</dbReference>
<dbReference type="AlphaFoldDB" id="A0A6G1JQK7"/>
<reference evidence="2" key="1">
    <citation type="journal article" date="2020" name="Stud. Mycol.">
        <title>101 Dothideomycetes genomes: a test case for predicting lifestyles and emergence of pathogens.</title>
        <authorList>
            <person name="Haridas S."/>
            <person name="Albert R."/>
            <person name="Binder M."/>
            <person name="Bloem J."/>
            <person name="Labutti K."/>
            <person name="Salamov A."/>
            <person name="Andreopoulos B."/>
            <person name="Baker S."/>
            <person name="Barry K."/>
            <person name="Bills G."/>
            <person name="Bluhm B."/>
            <person name="Cannon C."/>
            <person name="Castanera R."/>
            <person name="Culley D."/>
            <person name="Daum C."/>
            <person name="Ezra D."/>
            <person name="Gonzalez J."/>
            <person name="Henrissat B."/>
            <person name="Kuo A."/>
            <person name="Liang C."/>
            <person name="Lipzen A."/>
            <person name="Lutzoni F."/>
            <person name="Magnuson J."/>
            <person name="Mondo S."/>
            <person name="Nolan M."/>
            <person name="Ohm R."/>
            <person name="Pangilinan J."/>
            <person name="Park H.-J."/>
            <person name="Ramirez L."/>
            <person name="Alfaro M."/>
            <person name="Sun H."/>
            <person name="Tritt A."/>
            <person name="Yoshinaga Y."/>
            <person name="Zwiers L.-H."/>
            <person name="Turgeon B."/>
            <person name="Goodwin S."/>
            <person name="Spatafora J."/>
            <person name="Crous P."/>
            <person name="Grigoriev I."/>
        </authorList>
    </citation>
    <scope>NUCLEOTIDE SEQUENCE</scope>
    <source>
        <strain evidence="2">CBS 279.74</strain>
    </source>
</reference>
<dbReference type="PANTHER" id="PTHR11977:SF130">
    <property type="entry name" value="SEVERIN"/>
    <property type="match status" value="1"/>
</dbReference>
<evidence type="ECO:0000313" key="3">
    <source>
        <dbReference type="Proteomes" id="UP000799428"/>
    </source>
</evidence>
<feature type="domain" description="Gelsolin-like" evidence="1">
    <location>
        <begin position="62"/>
        <end position="157"/>
    </location>
</feature>
<organism evidence="2 3">
    <name type="scientific">Pleomassaria siparia CBS 279.74</name>
    <dbReference type="NCBI Taxonomy" id="1314801"/>
    <lineage>
        <taxon>Eukaryota</taxon>
        <taxon>Fungi</taxon>
        <taxon>Dikarya</taxon>
        <taxon>Ascomycota</taxon>
        <taxon>Pezizomycotina</taxon>
        <taxon>Dothideomycetes</taxon>
        <taxon>Pleosporomycetidae</taxon>
        <taxon>Pleosporales</taxon>
        <taxon>Pleomassariaceae</taxon>
        <taxon>Pleomassaria</taxon>
    </lineage>
</organism>
<sequence length="406" mass="45500">MPPHEGLVHPKEYDWRDSNVELIGTDLDHRVKYQSAATEPAWNNGVIGIESGLYIWRIEDFEVVPWPKEKYGSFHEGDSYIVLLSEKVQSTNSDVDQDQNSREEKEKLVHDIFFWLGSHTSQDEAGTAAYKTVELDEYLHGTAIQHRELQSSPSENFSALFPRLKILRGGVATGFNHVDINEEAPHTDTLLRVFKHPSAAAGRDGVLVHEVEPTWHSLDEEDVFVLDKGDKIFVWQGSKCSPMEKMRAAQVVNDITQAKHVDVEVLAQAEFRSKVFVDYLGGEDLDYSSTTFTCPRPIASTSTSSNPSRPKMLWKLSDASGDLTFTLIKKGSGISKADLDPNDVFLLDAGRGIWVWEGRGASKAEKAMWLRVTQMYVRQHEEAASLSVAKVVQGCEGRFFWTAVGA</sequence>
<dbReference type="OrthoDB" id="6375767at2759"/>
<dbReference type="Gene3D" id="3.40.20.10">
    <property type="entry name" value="Severin"/>
    <property type="match status" value="3"/>
</dbReference>
<dbReference type="CDD" id="cd11290">
    <property type="entry name" value="gelsolin_S1_like"/>
    <property type="match status" value="1"/>
</dbReference>
<gene>
    <name evidence="2" type="ORF">K504DRAFT_463919</name>
</gene>
<proteinExistence type="predicted"/>
<dbReference type="InterPro" id="IPR007122">
    <property type="entry name" value="Villin/Gelsolin"/>
</dbReference>
<dbReference type="Proteomes" id="UP000799428">
    <property type="component" value="Unassembled WGS sequence"/>
</dbReference>
<dbReference type="SMART" id="SM00262">
    <property type="entry name" value="GEL"/>
    <property type="match status" value="3"/>
</dbReference>
<dbReference type="Pfam" id="PF00626">
    <property type="entry name" value="Gelsolin"/>
    <property type="match status" value="3"/>
</dbReference>
<evidence type="ECO:0000313" key="2">
    <source>
        <dbReference type="EMBL" id="KAF2702886.1"/>
    </source>
</evidence>
<dbReference type="SUPFAM" id="SSF82754">
    <property type="entry name" value="C-terminal, gelsolin-like domain of Sec23/24"/>
    <property type="match status" value="1"/>
</dbReference>
<dbReference type="GO" id="GO:0005737">
    <property type="term" value="C:cytoplasm"/>
    <property type="evidence" value="ECO:0007669"/>
    <property type="project" value="TreeGrafter"/>
</dbReference>
<feature type="domain" description="Gelsolin-like" evidence="1">
    <location>
        <begin position="206"/>
        <end position="256"/>
    </location>
</feature>
<dbReference type="GO" id="GO:0015629">
    <property type="term" value="C:actin cytoskeleton"/>
    <property type="evidence" value="ECO:0007669"/>
    <property type="project" value="TreeGrafter"/>
</dbReference>
<evidence type="ECO:0000259" key="1">
    <source>
        <dbReference type="Pfam" id="PF00626"/>
    </source>
</evidence>
<dbReference type="InterPro" id="IPR036180">
    <property type="entry name" value="Gelsolin-like_dom_sf"/>
</dbReference>
<dbReference type="EMBL" id="MU005791">
    <property type="protein sequence ID" value="KAF2702886.1"/>
    <property type="molecule type" value="Genomic_DNA"/>
</dbReference>
<protein>
    <submittedName>
        <fullName evidence="2">Actin depolymerizing protein</fullName>
    </submittedName>
</protein>
<dbReference type="InterPro" id="IPR007123">
    <property type="entry name" value="Gelsolin-like_dom"/>
</dbReference>
<dbReference type="PANTHER" id="PTHR11977">
    <property type="entry name" value="VILLIN"/>
    <property type="match status" value="1"/>
</dbReference>
<dbReference type="InterPro" id="IPR029006">
    <property type="entry name" value="ADF-H/Gelsolin-like_dom_sf"/>
</dbReference>
<name>A0A6G1JQK7_9PLEO</name>
<keyword evidence="3" id="KW-1185">Reference proteome</keyword>
<feature type="domain" description="Gelsolin-like" evidence="1">
    <location>
        <begin position="335"/>
        <end position="368"/>
    </location>
</feature>
<dbReference type="SUPFAM" id="SSF55753">
    <property type="entry name" value="Actin depolymerizing proteins"/>
    <property type="match status" value="2"/>
</dbReference>
<accession>A0A6G1JQK7</accession>
<dbReference type="GO" id="GO:0051015">
    <property type="term" value="F:actin filament binding"/>
    <property type="evidence" value="ECO:0007669"/>
    <property type="project" value="InterPro"/>
</dbReference>